<accession>A0AAE1EJR1</accession>
<organism evidence="1 2">
    <name type="scientific">Petrolisthes cinctipes</name>
    <name type="common">Flat porcelain crab</name>
    <dbReference type="NCBI Taxonomy" id="88211"/>
    <lineage>
        <taxon>Eukaryota</taxon>
        <taxon>Metazoa</taxon>
        <taxon>Ecdysozoa</taxon>
        <taxon>Arthropoda</taxon>
        <taxon>Crustacea</taxon>
        <taxon>Multicrustacea</taxon>
        <taxon>Malacostraca</taxon>
        <taxon>Eumalacostraca</taxon>
        <taxon>Eucarida</taxon>
        <taxon>Decapoda</taxon>
        <taxon>Pleocyemata</taxon>
        <taxon>Anomura</taxon>
        <taxon>Galatheoidea</taxon>
        <taxon>Porcellanidae</taxon>
        <taxon>Petrolisthes</taxon>
    </lineage>
</organism>
<evidence type="ECO:0000313" key="2">
    <source>
        <dbReference type="Proteomes" id="UP001286313"/>
    </source>
</evidence>
<name>A0AAE1EJR1_PETCI</name>
<keyword evidence="2" id="KW-1185">Reference proteome</keyword>
<protein>
    <submittedName>
        <fullName evidence="1">Uncharacterized protein</fullName>
    </submittedName>
</protein>
<proteinExistence type="predicted"/>
<dbReference type="EMBL" id="JAWQEG010007686">
    <property type="protein sequence ID" value="KAK3851876.1"/>
    <property type="molecule type" value="Genomic_DNA"/>
</dbReference>
<reference evidence="1" key="1">
    <citation type="submission" date="2023-10" db="EMBL/GenBank/DDBJ databases">
        <title>Genome assemblies of two species of porcelain crab, Petrolisthes cinctipes and Petrolisthes manimaculis (Anomura: Porcellanidae).</title>
        <authorList>
            <person name="Angst P."/>
        </authorList>
    </citation>
    <scope>NUCLEOTIDE SEQUENCE</scope>
    <source>
        <strain evidence="1">PB745_01</strain>
        <tissue evidence="1">Gill</tissue>
    </source>
</reference>
<evidence type="ECO:0000313" key="1">
    <source>
        <dbReference type="EMBL" id="KAK3851876.1"/>
    </source>
</evidence>
<gene>
    <name evidence="1" type="ORF">Pcinc_041504</name>
</gene>
<dbReference type="Proteomes" id="UP001286313">
    <property type="component" value="Unassembled WGS sequence"/>
</dbReference>
<sequence>MAPEVLVRPMTSPLSVTSHQMAVIGLARVGKLAEAEHVSKGKAGYMSVESKVPTQIWWKEDDVDYFLAHQVVAGVQTSGWAWPGAGFGRRETHFQPTTAQEIKSRKYSPRHAALSRLSAGLKTFH</sequence>
<dbReference type="AlphaFoldDB" id="A0AAE1EJR1"/>
<comment type="caution">
    <text evidence="1">The sequence shown here is derived from an EMBL/GenBank/DDBJ whole genome shotgun (WGS) entry which is preliminary data.</text>
</comment>